<gene>
    <name evidence="2" type="ORF">FYJ84_13580</name>
</gene>
<evidence type="ECO:0000313" key="2">
    <source>
        <dbReference type="EMBL" id="MSU09997.1"/>
    </source>
</evidence>
<dbReference type="GeneID" id="96779960"/>
<dbReference type="SUPFAM" id="SSF47413">
    <property type="entry name" value="lambda repressor-like DNA-binding domains"/>
    <property type="match status" value="1"/>
</dbReference>
<dbReference type="CDD" id="cd00093">
    <property type="entry name" value="HTH_XRE"/>
    <property type="match status" value="1"/>
</dbReference>
<reference evidence="2 3" key="1">
    <citation type="submission" date="2019-08" db="EMBL/GenBank/DDBJ databases">
        <title>In-depth cultivation of the pig gut microbiome towards novel bacterial diversity and tailored functional studies.</title>
        <authorList>
            <person name="Wylensek D."/>
            <person name="Hitch T.C.A."/>
            <person name="Clavel T."/>
        </authorList>
    </citation>
    <scope>NUCLEOTIDE SEQUENCE [LARGE SCALE GENOMIC DNA]</scope>
    <source>
        <strain evidence="2 3">WCA-693-APC-5D-A</strain>
    </source>
</reference>
<evidence type="ECO:0000259" key="1">
    <source>
        <dbReference type="PROSITE" id="PS50943"/>
    </source>
</evidence>
<dbReference type="Proteomes" id="UP000433181">
    <property type="component" value="Unassembled WGS sequence"/>
</dbReference>
<dbReference type="Pfam" id="PF01381">
    <property type="entry name" value="HTH_3"/>
    <property type="match status" value="1"/>
</dbReference>
<accession>A0A6I2UGV1</accession>
<name>A0A6I2UGV1_9FIRM</name>
<dbReference type="Gene3D" id="1.10.260.40">
    <property type="entry name" value="lambda repressor-like DNA-binding domains"/>
    <property type="match status" value="1"/>
</dbReference>
<keyword evidence="3" id="KW-1185">Reference proteome</keyword>
<dbReference type="RefSeq" id="WP_154408161.1">
    <property type="nucleotide sequence ID" value="NZ_VUNR01000045.1"/>
</dbReference>
<dbReference type="SMART" id="SM00530">
    <property type="entry name" value="HTH_XRE"/>
    <property type="match status" value="1"/>
</dbReference>
<dbReference type="PROSITE" id="PS50943">
    <property type="entry name" value="HTH_CROC1"/>
    <property type="match status" value="1"/>
</dbReference>
<comment type="caution">
    <text evidence="2">The sequence shown here is derived from an EMBL/GenBank/DDBJ whole genome shotgun (WGS) entry which is preliminary data.</text>
</comment>
<dbReference type="AlphaFoldDB" id="A0A6I2UGV1"/>
<dbReference type="EMBL" id="VUNR01000045">
    <property type="protein sequence ID" value="MSU09997.1"/>
    <property type="molecule type" value="Genomic_DNA"/>
</dbReference>
<evidence type="ECO:0000313" key="3">
    <source>
        <dbReference type="Proteomes" id="UP000433181"/>
    </source>
</evidence>
<protein>
    <submittedName>
        <fullName evidence="2">Helix-turn-helix transcriptional regulator</fullName>
    </submittedName>
</protein>
<feature type="domain" description="HTH cro/C1-type" evidence="1">
    <location>
        <begin position="3"/>
        <end position="57"/>
    </location>
</feature>
<organism evidence="2 3">
    <name type="scientific">Anaerovibrio slackiae</name>
    <dbReference type="NCBI Taxonomy" id="2652309"/>
    <lineage>
        <taxon>Bacteria</taxon>
        <taxon>Bacillati</taxon>
        <taxon>Bacillota</taxon>
        <taxon>Negativicutes</taxon>
        <taxon>Selenomonadales</taxon>
        <taxon>Selenomonadaceae</taxon>
        <taxon>Anaerovibrio</taxon>
    </lineage>
</organism>
<proteinExistence type="predicted"/>
<dbReference type="InterPro" id="IPR001387">
    <property type="entry name" value="Cro/C1-type_HTH"/>
</dbReference>
<dbReference type="InterPro" id="IPR010982">
    <property type="entry name" value="Lambda_DNA-bd_dom_sf"/>
</dbReference>
<sequence>MKLKKYRAQKYTQKEMAMALNLSERQYRRIEKGTSLPNILTAMQIADMLNVYDLRKIWDFKPEAMTRQSIY</sequence>
<dbReference type="GO" id="GO:0003677">
    <property type="term" value="F:DNA binding"/>
    <property type="evidence" value="ECO:0007669"/>
    <property type="project" value="InterPro"/>
</dbReference>